<dbReference type="EMBL" id="RQTJ01000023">
    <property type="protein sequence ID" value="RRA93307.1"/>
    <property type="molecule type" value="Genomic_DNA"/>
</dbReference>
<name>A0A3P1AWW8_9FLAO</name>
<protein>
    <submittedName>
        <fullName evidence="2">DUF5034 domain-containing protein</fullName>
    </submittedName>
</protein>
<feature type="chain" id="PRO_5018105067" evidence="1">
    <location>
        <begin position="25"/>
        <end position="204"/>
    </location>
</feature>
<gene>
    <name evidence="2" type="ORF">EG242_10445</name>
</gene>
<dbReference type="InterPro" id="IPR032215">
    <property type="entry name" value="DUF5034"/>
</dbReference>
<feature type="signal peptide" evidence="1">
    <location>
        <begin position="1"/>
        <end position="24"/>
    </location>
</feature>
<organism evidence="2 3">
    <name type="scientific">Paenimyroides viscosum</name>
    <dbReference type="NCBI Taxonomy" id="2488729"/>
    <lineage>
        <taxon>Bacteria</taxon>
        <taxon>Pseudomonadati</taxon>
        <taxon>Bacteroidota</taxon>
        <taxon>Flavobacteriia</taxon>
        <taxon>Flavobacteriales</taxon>
        <taxon>Flavobacteriaceae</taxon>
        <taxon>Paenimyroides</taxon>
    </lineage>
</organism>
<evidence type="ECO:0000313" key="2">
    <source>
        <dbReference type="EMBL" id="RRA93307.1"/>
    </source>
</evidence>
<dbReference type="AlphaFoldDB" id="A0A3P1AWW8"/>
<keyword evidence="1" id="KW-0732">Signal</keyword>
<sequence>MKRKYKVLLILLALPLLDVFYACCNCGDNTEEKFYTNSGFALKNIDNSGEEPLESASENINKKAYGIRLQVNRQSLSFIKTETYQPLFSQGAYAMSCDCPPEVTYDHTDKVESIKIITLNDFTIDKPANSDITEYFKMRKLYKDVSELVKSLNYDFSYTLKETEYFDLLLMVSPAEANVQHQFKVVITFENKPAVELLTTVNLI</sequence>
<dbReference type="Pfam" id="PF16437">
    <property type="entry name" value="DUF5034"/>
    <property type="match status" value="1"/>
</dbReference>
<dbReference type="OrthoDB" id="1443438at2"/>
<dbReference type="Proteomes" id="UP000268372">
    <property type="component" value="Unassembled WGS sequence"/>
</dbReference>
<keyword evidence="3" id="KW-1185">Reference proteome</keyword>
<evidence type="ECO:0000256" key="1">
    <source>
        <dbReference type="SAM" id="SignalP"/>
    </source>
</evidence>
<accession>A0A3P1AWW8</accession>
<evidence type="ECO:0000313" key="3">
    <source>
        <dbReference type="Proteomes" id="UP000268372"/>
    </source>
</evidence>
<proteinExistence type="predicted"/>
<comment type="caution">
    <text evidence="2">The sequence shown here is derived from an EMBL/GenBank/DDBJ whole genome shotgun (WGS) entry which is preliminary data.</text>
</comment>
<dbReference type="RefSeq" id="WP_124899828.1">
    <property type="nucleotide sequence ID" value="NZ_RQTJ01000023.1"/>
</dbReference>
<reference evidence="2 3" key="1">
    <citation type="submission" date="2018-11" db="EMBL/GenBank/DDBJ databases">
        <title>Flavobacterium sp. nov., YIM 102796 draft genome.</title>
        <authorList>
            <person name="Li G."/>
            <person name="Jiang Y."/>
        </authorList>
    </citation>
    <scope>NUCLEOTIDE SEQUENCE [LARGE SCALE GENOMIC DNA]</scope>
    <source>
        <strain evidence="2 3">YIM 102796</strain>
    </source>
</reference>